<dbReference type="Pfam" id="PF01042">
    <property type="entry name" value="Ribonuc_L-PSP"/>
    <property type="match status" value="1"/>
</dbReference>
<proteinExistence type="predicted"/>
<gene>
    <name evidence="4" type="ORF">C2E21_5591</name>
</gene>
<keyword evidence="5" id="KW-1185">Reference proteome</keyword>
<dbReference type="OrthoDB" id="686384at2759"/>
<evidence type="ECO:0000256" key="2">
    <source>
        <dbReference type="SAM" id="Coils"/>
    </source>
</evidence>
<feature type="coiled-coil region" evidence="2">
    <location>
        <begin position="190"/>
        <end position="224"/>
    </location>
</feature>
<feature type="compositionally biased region" description="Low complexity" evidence="3">
    <location>
        <begin position="817"/>
        <end position="827"/>
    </location>
</feature>
<dbReference type="EMBL" id="LHPG02000010">
    <property type="protein sequence ID" value="PRW50764.1"/>
    <property type="molecule type" value="Genomic_DNA"/>
</dbReference>
<organism evidence="4 5">
    <name type="scientific">Chlorella sorokiniana</name>
    <name type="common">Freshwater green alga</name>
    <dbReference type="NCBI Taxonomy" id="3076"/>
    <lineage>
        <taxon>Eukaryota</taxon>
        <taxon>Viridiplantae</taxon>
        <taxon>Chlorophyta</taxon>
        <taxon>core chlorophytes</taxon>
        <taxon>Trebouxiophyceae</taxon>
        <taxon>Chlorellales</taxon>
        <taxon>Chlorellaceae</taxon>
        <taxon>Chlorella clade</taxon>
        <taxon>Chlorella</taxon>
    </lineage>
</organism>
<dbReference type="CDD" id="cd06154">
    <property type="entry name" value="YjgF_YER057c_UK114_like_6"/>
    <property type="match status" value="1"/>
</dbReference>
<dbReference type="GO" id="GO:0036159">
    <property type="term" value="P:inner dynein arm assembly"/>
    <property type="evidence" value="ECO:0007669"/>
    <property type="project" value="InterPro"/>
</dbReference>
<sequence>MESAEVSAVLHELTAGPSAARPTPKRSFLPEFADERNRELDTDIQAGGQGRRRGLRGSALEAEMERTQIALDENDEHTRVLAEHLDSVRLEIKHTQTRLTARTREVEGEAHLRAVAERESGRLRSDAARLAARRAELAQRVTVMETEAFTAGERLDQFRLVQNWNQEELEQWAAAAKAKEEDRLALERYRRQDEAKVKELGMQLERATREVQQGKRDLEDALTETQAAQGELGKAAQDFRRLHAERAELLTQWEAVAEAVRRRDAEILAAGQEVAERKARLAGLQLELAGQTAQLDAEVAAGAAIQKRIAARERQIKAHYDAYHTSQASAADAEDALDLMANSLGAAEDEAQRGAAACGHLRAELERRRAAVEAAQGKLEAARVRLALEGRQLGSLQQKVQELEGLHAEEAKRGEALERELAALAQRQFRASQALHEAQEVQYTADSQVVQMERRMARAEGHRSKDETEALTARIKALEAQLQEATSAHGTLVDEVKRAEDDYARAQRASQAVQGERAGIMDDMARLTVEAAAVGRALKAAAKEREGKLVEVDLKKLEAGEVESLEVRRRALEGGMRERRAEVEVQLELMQNEARLLRDEVRCVTLELQARQLSLSKLQKKHEALVLKGRGQDGEEAHSQAYYIIKAAQERQELAEQVEALRGQIFQAERECRALEGTLRRLLGSNSDWSFQARHAGAHDQVEEQAALKAQLDAAAAQLRGKQAEEARRSAELEEAEAQAQLAEQLQRRQRAAQRAARLLKQLQTKGPAGWKLPEGMNLETLAADVQLAQCQEAALAALRAQRTVGASPMSPPSPMPAAGGTPPSGTLGQSAFNTALAQQGQSFSPDGSSGVASPPHTPASALKSPAAVAAPEVAGSGGSATHKALHVRFDDDKDNLHVGLDPLAVDSRASSVDSLHRSYDEAAAGGRAPPAASGFHVVHTAGGRLEAVSSSARWEDVVGYSRAVKRGPFIYVSGTSAVDQASGRVMYRRDAYKQTRLAFTIVERALAQVGASLDDVVRTRLFVRNLQRDGEGISRAHGEVLGHVKPASSMVEVSRLVHEDILVLIEVDAILDLNL</sequence>
<dbReference type="InterPro" id="IPR006175">
    <property type="entry name" value="YjgF/YER057c/UK114"/>
</dbReference>
<protein>
    <submittedName>
        <fullName evidence="4">Flagella associated isoform A</fullName>
    </submittedName>
</protein>
<dbReference type="GO" id="GO:0003341">
    <property type="term" value="P:cilium movement"/>
    <property type="evidence" value="ECO:0007669"/>
    <property type="project" value="InterPro"/>
</dbReference>
<name>A0A2P6TN55_CHLSO</name>
<feature type="compositionally biased region" description="Polar residues" evidence="3">
    <location>
        <begin position="828"/>
        <end position="852"/>
    </location>
</feature>
<dbReference type="AlphaFoldDB" id="A0A2P6TN55"/>
<evidence type="ECO:0000313" key="5">
    <source>
        <dbReference type="Proteomes" id="UP000239899"/>
    </source>
</evidence>
<dbReference type="SUPFAM" id="SSF55298">
    <property type="entry name" value="YjgF-like"/>
    <property type="match status" value="1"/>
</dbReference>
<dbReference type="InterPro" id="IPR033290">
    <property type="entry name" value="CCDC39"/>
</dbReference>
<dbReference type="GO" id="GO:0060285">
    <property type="term" value="P:cilium-dependent cell motility"/>
    <property type="evidence" value="ECO:0007669"/>
    <property type="project" value="TreeGrafter"/>
</dbReference>
<dbReference type="STRING" id="3076.A0A2P6TN55"/>
<feature type="coiled-coil region" evidence="2">
    <location>
        <begin position="468"/>
        <end position="516"/>
    </location>
</feature>
<dbReference type="GO" id="GO:0005930">
    <property type="term" value="C:axoneme"/>
    <property type="evidence" value="ECO:0007669"/>
    <property type="project" value="InterPro"/>
</dbReference>
<feature type="coiled-coil region" evidence="2">
    <location>
        <begin position="330"/>
        <end position="427"/>
    </location>
</feature>
<feature type="region of interest" description="Disordered" evidence="3">
    <location>
        <begin position="1"/>
        <end position="58"/>
    </location>
</feature>
<evidence type="ECO:0000313" key="4">
    <source>
        <dbReference type="EMBL" id="PRW50764.1"/>
    </source>
</evidence>
<reference evidence="4 5" key="1">
    <citation type="journal article" date="2018" name="Plant J.">
        <title>Genome sequences of Chlorella sorokiniana UTEX 1602 and Micractinium conductrix SAG 241.80: implications to maltose excretion by a green alga.</title>
        <authorList>
            <person name="Arriola M.B."/>
            <person name="Velmurugan N."/>
            <person name="Zhang Y."/>
            <person name="Plunkett M.H."/>
            <person name="Hondzo H."/>
            <person name="Barney B.M."/>
        </authorList>
    </citation>
    <scope>NUCLEOTIDE SEQUENCE [LARGE SCALE GENOMIC DNA]</scope>
    <source>
        <strain evidence="5">UTEX 1602</strain>
    </source>
</reference>
<keyword evidence="4" id="KW-0969">Cilium</keyword>
<dbReference type="InterPro" id="IPR035959">
    <property type="entry name" value="RutC-like_sf"/>
</dbReference>
<dbReference type="Gene3D" id="3.30.1330.40">
    <property type="entry name" value="RutC-like"/>
    <property type="match status" value="1"/>
</dbReference>
<feature type="compositionally biased region" description="Low complexity" evidence="3">
    <location>
        <begin position="859"/>
        <end position="872"/>
    </location>
</feature>
<feature type="coiled-coil region" evidence="2">
    <location>
        <begin position="580"/>
        <end position="607"/>
    </location>
</feature>
<dbReference type="Pfam" id="PF24161">
    <property type="entry name" value="CCDC39"/>
    <property type="match status" value="1"/>
</dbReference>
<evidence type="ECO:0000256" key="1">
    <source>
        <dbReference type="ARBA" id="ARBA00023054"/>
    </source>
</evidence>
<comment type="caution">
    <text evidence="4">The sequence shown here is derived from an EMBL/GenBank/DDBJ whole genome shotgun (WGS) entry which is preliminary data.</text>
</comment>
<feature type="region of interest" description="Disordered" evidence="3">
    <location>
        <begin position="805"/>
        <end position="880"/>
    </location>
</feature>
<feature type="coiled-coil region" evidence="2">
    <location>
        <begin position="644"/>
        <end position="678"/>
    </location>
</feature>
<dbReference type="PANTHER" id="PTHR18962">
    <property type="entry name" value="COILED-COIL DOMAIN-CONTAINING PROTEIN 39"/>
    <property type="match status" value="1"/>
</dbReference>
<keyword evidence="1 2" id="KW-0175">Coiled coil</keyword>
<keyword evidence="4" id="KW-0966">Cell projection</keyword>
<feature type="coiled-coil region" evidence="2">
    <location>
        <begin position="705"/>
        <end position="766"/>
    </location>
</feature>
<evidence type="ECO:0000256" key="3">
    <source>
        <dbReference type="SAM" id="MobiDB-lite"/>
    </source>
</evidence>
<dbReference type="Proteomes" id="UP000239899">
    <property type="component" value="Unassembled WGS sequence"/>
</dbReference>
<dbReference type="PANTHER" id="PTHR18962:SF0">
    <property type="entry name" value="COILED-COIL DOMAIN-CONTAINING PROTEIN 39"/>
    <property type="match status" value="1"/>
</dbReference>
<keyword evidence="4" id="KW-0282">Flagellum</keyword>
<accession>A0A2P6TN55</accession>